<accession>A0A655VYZ1</accession>
<evidence type="ECO:0000313" key="1">
    <source>
        <dbReference type="EMBL" id="CSB77375.1"/>
    </source>
</evidence>
<sequence length="56" mass="6727">MSAVFHAKFAENGRHMRFYGGFRHIQFISNLLVEQTIRQHAKYLVLLRSQRGDFFR</sequence>
<dbReference type="Proteomes" id="UP000046067">
    <property type="component" value="Unassembled WGS sequence"/>
</dbReference>
<name>A0A655VYZ1_VIBCL</name>
<evidence type="ECO:0000313" key="2">
    <source>
        <dbReference type="Proteomes" id="UP000046067"/>
    </source>
</evidence>
<reference evidence="1 2" key="1">
    <citation type="submission" date="2015-07" db="EMBL/GenBank/DDBJ databases">
        <authorList>
            <consortium name="Pathogen Informatics"/>
        </authorList>
    </citation>
    <scope>NUCLEOTIDE SEQUENCE [LARGE SCALE GENOMIC DNA]</scope>
    <source>
        <strain evidence="1 2">A325</strain>
    </source>
</reference>
<proteinExistence type="predicted"/>
<dbReference type="AlphaFoldDB" id="A0A655VYZ1"/>
<gene>
    <name evidence="1" type="ORF">ERS013201_00923</name>
</gene>
<organism evidence="1 2">
    <name type="scientific">Vibrio cholerae</name>
    <dbReference type="NCBI Taxonomy" id="666"/>
    <lineage>
        <taxon>Bacteria</taxon>
        <taxon>Pseudomonadati</taxon>
        <taxon>Pseudomonadota</taxon>
        <taxon>Gammaproteobacteria</taxon>
        <taxon>Vibrionales</taxon>
        <taxon>Vibrionaceae</taxon>
        <taxon>Vibrio</taxon>
    </lineage>
</organism>
<dbReference type="EMBL" id="CWQJ01000004">
    <property type="protein sequence ID" value="CSB77375.1"/>
    <property type="molecule type" value="Genomic_DNA"/>
</dbReference>
<protein>
    <submittedName>
        <fullName evidence="1">Uncharacterized protein</fullName>
    </submittedName>
</protein>